<dbReference type="Pfam" id="PF21274">
    <property type="entry name" value="Rng_hyd_C"/>
    <property type="match status" value="1"/>
</dbReference>
<proteinExistence type="predicted"/>
<dbReference type="GO" id="GO:0016709">
    <property type="term" value="F:oxidoreductase activity, acting on paired donors, with incorporation or reduction of molecular oxygen, NAD(P)H as one donor, and incorporation of one atom of oxygen"/>
    <property type="evidence" value="ECO:0007669"/>
    <property type="project" value="UniProtKB-ARBA"/>
</dbReference>
<dbReference type="NCBIfam" id="NF004780">
    <property type="entry name" value="PRK06126.1"/>
    <property type="match status" value="1"/>
</dbReference>
<evidence type="ECO:0000256" key="2">
    <source>
        <dbReference type="ARBA" id="ARBA00022827"/>
    </source>
</evidence>
<evidence type="ECO:0000313" key="6">
    <source>
        <dbReference type="Proteomes" id="UP000019471"/>
    </source>
</evidence>
<dbReference type="GeneID" id="19196371"/>
<comment type="caution">
    <text evidence="5">The sequence shown here is derived from an EMBL/GenBank/DDBJ whole genome shotgun (WGS) entry which is preliminary data.</text>
</comment>
<dbReference type="GO" id="GO:0071949">
    <property type="term" value="F:FAD binding"/>
    <property type="evidence" value="ECO:0007669"/>
    <property type="project" value="InterPro"/>
</dbReference>
<accession>W9WFM9</accession>
<dbReference type="RefSeq" id="XP_007750444.1">
    <property type="nucleotide sequence ID" value="XM_007752254.1"/>
</dbReference>
<dbReference type="InterPro" id="IPR036188">
    <property type="entry name" value="FAD/NAD-bd_sf"/>
</dbReference>
<reference evidence="5 6" key="1">
    <citation type="submission" date="2013-03" db="EMBL/GenBank/DDBJ databases">
        <title>The Genome Sequence of Cladophialophora psammophila CBS 110553.</title>
        <authorList>
            <consortium name="The Broad Institute Genomics Platform"/>
            <person name="Cuomo C."/>
            <person name="de Hoog S."/>
            <person name="Gorbushina A."/>
            <person name="Walker B."/>
            <person name="Young S.K."/>
            <person name="Zeng Q."/>
            <person name="Gargeya S."/>
            <person name="Fitzgerald M."/>
            <person name="Haas B."/>
            <person name="Abouelleil A."/>
            <person name="Allen A.W."/>
            <person name="Alvarado L."/>
            <person name="Arachchi H.M."/>
            <person name="Berlin A.M."/>
            <person name="Chapman S.B."/>
            <person name="Gainer-Dewar J."/>
            <person name="Goldberg J."/>
            <person name="Griggs A."/>
            <person name="Gujja S."/>
            <person name="Hansen M."/>
            <person name="Howarth C."/>
            <person name="Imamovic A."/>
            <person name="Ireland A."/>
            <person name="Larimer J."/>
            <person name="McCowan C."/>
            <person name="Murphy C."/>
            <person name="Pearson M."/>
            <person name="Poon T.W."/>
            <person name="Priest M."/>
            <person name="Roberts A."/>
            <person name="Saif S."/>
            <person name="Shea T."/>
            <person name="Sisk P."/>
            <person name="Sykes S."/>
            <person name="Wortman J."/>
            <person name="Nusbaum C."/>
            <person name="Birren B."/>
        </authorList>
    </citation>
    <scope>NUCLEOTIDE SEQUENCE [LARGE SCALE GENOMIC DNA]</scope>
    <source>
        <strain evidence="5 6">CBS 110553</strain>
    </source>
</reference>
<dbReference type="Proteomes" id="UP000019471">
    <property type="component" value="Unassembled WGS sequence"/>
</dbReference>
<dbReference type="AlphaFoldDB" id="W9WFM9"/>
<gene>
    <name evidence="5" type="ORF">A1O5_11682</name>
</gene>
<keyword evidence="1" id="KW-0285">Flavoprotein</keyword>
<dbReference type="EMBL" id="AMGX01000027">
    <property type="protein sequence ID" value="EXJ63361.1"/>
    <property type="molecule type" value="Genomic_DNA"/>
</dbReference>
<organism evidence="5 6">
    <name type="scientific">Cladophialophora psammophila CBS 110553</name>
    <dbReference type="NCBI Taxonomy" id="1182543"/>
    <lineage>
        <taxon>Eukaryota</taxon>
        <taxon>Fungi</taxon>
        <taxon>Dikarya</taxon>
        <taxon>Ascomycota</taxon>
        <taxon>Pezizomycotina</taxon>
        <taxon>Eurotiomycetes</taxon>
        <taxon>Chaetothyriomycetidae</taxon>
        <taxon>Chaetothyriales</taxon>
        <taxon>Herpotrichiellaceae</taxon>
        <taxon>Cladophialophora</taxon>
    </lineage>
</organism>
<dbReference type="OrthoDB" id="2096480at2759"/>
<keyword evidence="6" id="KW-1185">Reference proteome</keyword>
<dbReference type="PRINTS" id="PR00420">
    <property type="entry name" value="RNGMNOXGNASE"/>
</dbReference>
<dbReference type="InterPro" id="IPR002938">
    <property type="entry name" value="FAD-bd"/>
</dbReference>
<evidence type="ECO:0000259" key="4">
    <source>
        <dbReference type="Pfam" id="PF01494"/>
    </source>
</evidence>
<keyword evidence="3" id="KW-0560">Oxidoreductase</keyword>
<dbReference type="Gene3D" id="3.50.50.60">
    <property type="entry name" value="FAD/NAD(P)-binding domain"/>
    <property type="match status" value="1"/>
</dbReference>
<keyword evidence="2" id="KW-0274">FAD</keyword>
<evidence type="ECO:0000256" key="1">
    <source>
        <dbReference type="ARBA" id="ARBA00022630"/>
    </source>
</evidence>
<dbReference type="Pfam" id="PF01494">
    <property type="entry name" value="FAD_binding_3"/>
    <property type="match status" value="1"/>
</dbReference>
<protein>
    <recommendedName>
        <fullName evidence="4">FAD-binding domain-containing protein</fullName>
    </recommendedName>
</protein>
<dbReference type="eggNOG" id="KOG3855">
    <property type="taxonomic scope" value="Eukaryota"/>
</dbReference>
<name>W9WFM9_9EURO</name>
<evidence type="ECO:0000313" key="5">
    <source>
        <dbReference type="EMBL" id="EXJ63361.1"/>
    </source>
</evidence>
<dbReference type="Gene3D" id="3.40.30.120">
    <property type="match status" value="1"/>
</dbReference>
<feature type="domain" description="FAD-binding" evidence="4">
    <location>
        <begin position="25"/>
        <end position="391"/>
    </location>
</feature>
<dbReference type="InterPro" id="IPR050641">
    <property type="entry name" value="RIFMO-like"/>
</dbReference>
<evidence type="ECO:0000256" key="3">
    <source>
        <dbReference type="ARBA" id="ARBA00023002"/>
    </source>
</evidence>
<dbReference type="SUPFAM" id="SSF51905">
    <property type="entry name" value="FAD/NAD(P)-binding domain"/>
    <property type="match status" value="1"/>
</dbReference>
<dbReference type="STRING" id="1182543.W9WFM9"/>
<dbReference type="Gene3D" id="3.30.9.10">
    <property type="entry name" value="D-Amino Acid Oxidase, subunit A, domain 2"/>
    <property type="match status" value="1"/>
</dbReference>
<dbReference type="PANTHER" id="PTHR43004">
    <property type="entry name" value="TRK SYSTEM POTASSIUM UPTAKE PROTEIN"/>
    <property type="match status" value="1"/>
</dbReference>
<sequence>MNGHIEASDEASTPIPDVEVIPDSTILIAGGGPVGLTLATVLAFYGVKSVVLERNATTTRWPKMDLTNVRSMELFRKLGLADELRKQGVPSHLPYPVLISTGLGGPGPIAEWQHGTVDQYRTRVASKNDGSMPLEPWQRISQAVFEKWLKGICDKNPLIDLRFGCKVDGVEDLGDGVRVTTTDVSTGKQGQIASKYLGGCDGGSSRVRRSLGIPLDGGPMPVYVLLVHFKSRDLTRLHKHGRFWHIFFVGETGLGSSIIAQNEKDIFTTHLLLPMDQDCEGIGSEEAVYKALGALYGPYPIKIDEVLVRSTYRPNIAISRSYSGCNGHVYLGGDAAHQNIPTGGYGMNMGIADAFELGWKLAAVVNGHAKPSILNTYEQERRPIAMTSIERSGVHMKVHMEVPGLVEGKVRELDADTEEGRRLRRIVHEHYETHDGENTDLGIEMGYRYTSSIIIPDGTPAPAWEPSTYLPTTFPGCRAPHVFLRDGTSIIDEFGRHYTLVEFCSGEDHGARHLVEAAWRNRVPLKHLALVDEKHARTIYERNLVLVRPDGHVAWRADEVDNVTAATEIIAIISGRKETDSISQRAGAVELVMEQAGGVFAFTSTTGLDTQTAQFELEKMGGFQT</sequence>
<dbReference type="HOGENOM" id="CLU_009665_14_2_1"/>
<dbReference type="PANTHER" id="PTHR43004:SF21">
    <property type="entry name" value="FAD-BINDING DOMAIN-CONTAINING PROTEIN-RELATED"/>
    <property type="match status" value="1"/>
</dbReference>